<evidence type="ECO:0008006" key="4">
    <source>
        <dbReference type="Google" id="ProtNLM"/>
    </source>
</evidence>
<name>A0A3E2U214_9FIRM</name>
<sequence length="78" mass="8484">MSKVTIKLNRKGVRQLLQSPEMENALTGIAFAAQNRLGEGYKASYYKASTRVVAKVSAESPAARKENADTNSILKALK</sequence>
<feature type="region of interest" description="Disordered" evidence="1">
    <location>
        <begin position="58"/>
        <end position="78"/>
    </location>
</feature>
<protein>
    <recommendedName>
        <fullName evidence="4">Phage protein</fullName>
    </recommendedName>
</protein>
<comment type="caution">
    <text evidence="2">The sequence shown here is derived from an EMBL/GenBank/DDBJ whole genome shotgun (WGS) entry which is preliminary data.</text>
</comment>
<proteinExistence type="predicted"/>
<gene>
    <name evidence="2" type="ORF">DWZ25_00050</name>
</gene>
<accession>A0A3E2U214</accession>
<organism evidence="2 3">
    <name type="scientific">Faecalibacterium prausnitzii</name>
    <dbReference type="NCBI Taxonomy" id="853"/>
    <lineage>
        <taxon>Bacteria</taxon>
        <taxon>Bacillati</taxon>
        <taxon>Bacillota</taxon>
        <taxon>Clostridia</taxon>
        <taxon>Eubacteriales</taxon>
        <taxon>Oscillospiraceae</taxon>
        <taxon>Faecalibacterium</taxon>
    </lineage>
</organism>
<feature type="compositionally biased region" description="Polar residues" evidence="1">
    <location>
        <begin position="69"/>
        <end position="78"/>
    </location>
</feature>
<evidence type="ECO:0000313" key="2">
    <source>
        <dbReference type="EMBL" id="RGB90217.1"/>
    </source>
</evidence>
<reference evidence="2 3" key="1">
    <citation type="submission" date="2018-08" db="EMBL/GenBank/DDBJ databases">
        <title>A genome reference for cultivated species of the human gut microbiota.</title>
        <authorList>
            <person name="Zou Y."/>
            <person name="Xue W."/>
            <person name="Luo G."/>
        </authorList>
    </citation>
    <scope>NUCLEOTIDE SEQUENCE [LARGE SCALE GENOMIC DNA]</scope>
    <source>
        <strain evidence="2 3">AF31-14AC</strain>
    </source>
</reference>
<dbReference type="EMBL" id="QVES01000001">
    <property type="protein sequence ID" value="RGB90217.1"/>
    <property type="molecule type" value="Genomic_DNA"/>
</dbReference>
<dbReference type="AlphaFoldDB" id="A0A3E2U214"/>
<dbReference type="Proteomes" id="UP000260782">
    <property type="component" value="Unassembled WGS sequence"/>
</dbReference>
<evidence type="ECO:0000313" key="3">
    <source>
        <dbReference type="Proteomes" id="UP000260782"/>
    </source>
</evidence>
<dbReference type="RefSeq" id="WP_117529327.1">
    <property type="nucleotide sequence ID" value="NZ_QVES01000001.1"/>
</dbReference>
<evidence type="ECO:0000256" key="1">
    <source>
        <dbReference type="SAM" id="MobiDB-lite"/>
    </source>
</evidence>